<dbReference type="InterPro" id="IPR050541">
    <property type="entry name" value="LRR_TM_domain-containing"/>
</dbReference>
<dbReference type="SUPFAM" id="SSF52058">
    <property type="entry name" value="L domain-like"/>
    <property type="match status" value="1"/>
</dbReference>
<dbReference type="Gene3D" id="3.80.10.10">
    <property type="entry name" value="Ribonuclease Inhibitor"/>
    <property type="match status" value="1"/>
</dbReference>
<protein>
    <submittedName>
        <fullName evidence="6">Leucine-rich repeat-containing protein 15</fullName>
    </submittedName>
</protein>
<name>A0A210PG33_MIZYE</name>
<keyword evidence="4" id="KW-1133">Transmembrane helix</keyword>
<keyword evidence="1" id="KW-0433">Leucine-rich repeat</keyword>
<reference evidence="6 7" key="1">
    <citation type="journal article" date="2017" name="Nat. Ecol. Evol.">
        <title>Scallop genome provides insights into evolution of bilaterian karyotype and development.</title>
        <authorList>
            <person name="Wang S."/>
            <person name="Zhang J."/>
            <person name="Jiao W."/>
            <person name="Li J."/>
            <person name="Xun X."/>
            <person name="Sun Y."/>
            <person name="Guo X."/>
            <person name="Huan P."/>
            <person name="Dong B."/>
            <person name="Zhang L."/>
            <person name="Hu X."/>
            <person name="Sun X."/>
            <person name="Wang J."/>
            <person name="Zhao C."/>
            <person name="Wang Y."/>
            <person name="Wang D."/>
            <person name="Huang X."/>
            <person name="Wang R."/>
            <person name="Lv J."/>
            <person name="Li Y."/>
            <person name="Zhang Z."/>
            <person name="Liu B."/>
            <person name="Lu W."/>
            <person name="Hui Y."/>
            <person name="Liang J."/>
            <person name="Zhou Z."/>
            <person name="Hou R."/>
            <person name="Li X."/>
            <person name="Liu Y."/>
            <person name="Li H."/>
            <person name="Ning X."/>
            <person name="Lin Y."/>
            <person name="Zhao L."/>
            <person name="Xing Q."/>
            <person name="Dou J."/>
            <person name="Li Y."/>
            <person name="Mao J."/>
            <person name="Guo H."/>
            <person name="Dou H."/>
            <person name="Li T."/>
            <person name="Mu C."/>
            <person name="Jiang W."/>
            <person name="Fu Q."/>
            <person name="Fu X."/>
            <person name="Miao Y."/>
            <person name="Liu J."/>
            <person name="Yu Q."/>
            <person name="Li R."/>
            <person name="Liao H."/>
            <person name="Li X."/>
            <person name="Kong Y."/>
            <person name="Jiang Z."/>
            <person name="Chourrout D."/>
            <person name="Li R."/>
            <person name="Bao Z."/>
        </authorList>
    </citation>
    <scope>NUCLEOTIDE SEQUENCE [LARGE SCALE GENOMIC DNA]</scope>
    <source>
        <strain evidence="6 7">PY_sf001</strain>
    </source>
</reference>
<keyword evidence="4" id="KW-0472">Membrane</keyword>
<evidence type="ECO:0000256" key="4">
    <source>
        <dbReference type="SAM" id="Phobius"/>
    </source>
</evidence>
<sequence>MAAIILAVVLCVLSVPGGLGQTFPTGCAYDSTDASVGVYNCDFTAITPPLAYSAFSSPYPQRLRIYKVSGTITSGGLFSGFSSFSTADFDSNYVASLEIECVSNTDTTFEAGAFTDMGYLQGVTIKNCKIPTIAANAFSELNVLNYFRIEGGSIAALDSASFAGLNISKLSVPDPSGDFTIKNCATPGTFPANMLDHLTVTKKFDFNNIGLTEVTTSTFSLNKAVTSIALSNNAITALADNVFSGLDGLSTVDMTGLQWACTCEALWFLETFTTAGIDIVGGPVCSTPTDYTDKRSTAYYSALCSTSDVCSGTPGIAVGSSCMTIYQLVSYSVLLITLVLSCVALGLVCNTRKQLSSNKNKLKNKKNTSWNKVQDALKRGGNTGQKPPGKTTAPKGKGWV</sequence>
<keyword evidence="4" id="KW-0812">Transmembrane</keyword>
<feature type="signal peptide" evidence="5">
    <location>
        <begin position="1"/>
        <end position="20"/>
    </location>
</feature>
<organism evidence="6 7">
    <name type="scientific">Mizuhopecten yessoensis</name>
    <name type="common">Japanese scallop</name>
    <name type="synonym">Patinopecten yessoensis</name>
    <dbReference type="NCBI Taxonomy" id="6573"/>
    <lineage>
        <taxon>Eukaryota</taxon>
        <taxon>Metazoa</taxon>
        <taxon>Spiralia</taxon>
        <taxon>Lophotrochozoa</taxon>
        <taxon>Mollusca</taxon>
        <taxon>Bivalvia</taxon>
        <taxon>Autobranchia</taxon>
        <taxon>Pteriomorphia</taxon>
        <taxon>Pectinida</taxon>
        <taxon>Pectinoidea</taxon>
        <taxon>Pectinidae</taxon>
        <taxon>Mizuhopecten</taxon>
    </lineage>
</organism>
<dbReference type="PANTHER" id="PTHR24369:SF216">
    <property type="entry name" value="CD180 MOLECULE"/>
    <property type="match status" value="1"/>
</dbReference>
<keyword evidence="2" id="KW-0677">Repeat</keyword>
<evidence type="ECO:0000256" key="3">
    <source>
        <dbReference type="SAM" id="MobiDB-lite"/>
    </source>
</evidence>
<evidence type="ECO:0000256" key="1">
    <source>
        <dbReference type="ARBA" id="ARBA00022614"/>
    </source>
</evidence>
<keyword evidence="7" id="KW-1185">Reference proteome</keyword>
<dbReference type="STRING" id="6573.A0A210PG33"/>
<dbReference type="PANTHER" id="PTHR24369">
    <property type="entry name" value="ANTIGEN BSP, PUTATIVE-RELATED"/>
    <property type="match status" value="1"/>
</dbReference>
<dbReference type="OrthoDB" id="6113682at2759"/>
<dbReference type="InterPro" id="IPR032675">
    <property type="entry name" value="LRR_dom_sf"/>
</dbReference>
<evidence type="ECO:0000256" key="2">
    <source>
        <dbReference type="ARBA" id="ARBA00022737"/>
    </source>
</evidence>
<comment type="caution">
    <text evidence="6">The sequence shown here is derived from an EMBL/GenBank/DDBJ whole genome shotgun (WGS) entry which is preliminary data.</text>
</comment>
<dbReference type="AlphaFoldDB" id="A0A210PG33"/>
<feature type="transmembrane region" description="Helical" evidence="4">
    <location>
        <begin position="328"/>
        <end position="349"/>
    </location>
</feature>
<evidence type="ECO:0000313" key="6">
    <source>
        <dbReference type="EMBL" id="OWF35450.1"/>
    </source>
</evidence>
<feature type="region of interest" description="Disordered" evidence="3">
    <location>
        <begin position="375"/>
        <end position="400"/>
    </location>
</feature>
<dbReference type="GO" id="GO:0005886">
    <property type="term" value="C:plasma membrane"/>
    <property type="evidence" value="ECO:0007669"/>
    <property type="project" value="TreeGrafter"/>
</dbReference>
<dbReference type="Proteomes" id="UP000242188">
    <property type="component" value="Unassembled WGS sequence"/>
</dbReference>
<feature type="chain" id="PRO_5013007444" evidence="5">
    <location>
        <begin position="21"/>
        <end position="400"/>
    </location>
</feature>
<evidence type="ECO:0000256" key="5">
    <source>
        <dbReference type="SAM" id="SignalP"/>
    </source>
</evidence>
<dbReference type="EMBL" id="NEDP02076727">
    <property type="protein sequence ID" value="OWF35450.1"/>
    <property type="molecule type" value="Genomic_DNA"/>
</dbReference>
<evidence type="ECO:0000313" key="7">
    <source>
        <dbReference type="Proteomes" id="UP000242188"/>
    </source>
</evidence>
<proteinExistence type="predicted"/>
<feature type="compositionally biased region" description="Low complexity" evidence="3">
    <location>
        <begin position="384"/>
        <end position="400"/>
    </location>
</feature>
<keyword evidence="5" id="KW-0732">Signal</keyword>
<accession>A0A210PG33</accession>
<gene>
    <name evidence="6" type="ORF">KP79_PYT21525</name>
</gene>